<protein>
    <submittedName>
        <fullName evidence="2">Uncharacterized protein</fullName>
    </submittedName>
</protein>
<dbReference type="RefSeq" id="WP_142527422.1">
    <property type="nucleotide sequence ID" value="NZ_CBCSJO010000004.1"/>
</dbReference>
<feature type="signal peptide" evidence="1">
    <location>
        <begin position="1"/>
        <end position="24"/>
    </location>
</feature>
<dbReference type="AlphaFoldDB" id="A0A521C520"/>
<evidence type="ECO:0000313" key="2">
    <source>
        <dbReference type="EMBL" id="SMO54522.1"/>
    </source>
</evidence>
<organism evidence="2 3">
    <name type="scientific">Pedobacter westerhofensis</name>
    <dbReference type="NCBI Taxonomy" id="425512"/>
    <lineage>
        <taxon>Bacteria</taxon>
        <taxon>Pseudomonadati</taxon>
        <taxon>Bacteroidota</taxon>
        <taxon>Sphingobacteriia</taxon>
        <taxon>Sphingobacteriales</taxon>
        <taxon>Sphingobacteriaceae</taxon>
        <taxon>Pedobacter</taxon>
    </lineage>
</organism>
<dbReference type="OrthoDB" id="709039at2"/>
<evidence type="ECO:0000256" key="1">
    <source>
        <dbReference type="SAM" id="SignalP"/>
    </source>
</evidence>
<keyword evidence="3" id="KW-1185">Reference proteome</keyword>
<name>A0A521C520_9SPHI</name>
<proteinExistence type="predicted"/>
<reference evidence="2 3" key="1">
    <citation type="submission" date="2017-05" db="EMBL/GenBank/DDBJ databases">
        <authorList>
            <person name="Varghese N."/>
            <person name="Submissions S."/>
        </authorList>
    </citation>
    <scope>NUCLEOTIDE SEQUENCE [LARGE SCALE GENOMIC DNA]</scope>
    <source>
        <strain evidence="2 3">DSM 19036</strain>
    </source>
</reference>
<keyword evidence="1" id="KW-0732">Signal</keyword>
<dbReference type="Proteomes" id="UP000320300">
    <property type="component" value="Unassembled WGS sequence"/>
</dbReference>
<dbReference type="EMBL" id="FXTN01000003">
    <property type="protein sequence ID" value="SMO54522.1"/>
    <property type="molecule type" value="Genomic_DNA"/>
</dbReference>
<feature type="chain" id="PRO_5022001389" evidence="1">
    <location>
        <begin position="25"/>
        <end position="182"/>
    </location>
</feature>
<gene>
    <name evidence="2" type="ORF">SAMN06265348_103222</name>
</gene>
<accession>A0A521C520</accession>
<sequence length="182" mass="19079">MKKTLLQGGAVLMLLSLINIRANAQTPATTTSGNVPLKIILTDIVAITLGGTPDVTFTYNSEAAYAADQTVPKTGAFSVFSNKTYNVFVKATSAFNVEATNALPVPLDAVNVSVDASTPVTNGTYDNPSLSETNQALVTGAKPTLGTAYNINYKIPAAKALLLLDKKAATYSTNVVYTLTQQ</sequence>
<evidence type="ECO:0000313" key="3">
    <source>
        <dbReference type="Proteomes" id="UP000320300"/>
    </source>
</evidence>